<dbReference type="SUPFAM" id="SSF47413">
    <property type="entry name" value="lambda repressor-like DNA-binding domains"/>
    <property type="match status" value="1"/>
</dbReference>
<protein>
    <submittedName>
        <fullName evidence="2">Helix-turn-helix domain-containing protein</fullName>
    </submittedName>
</protein>
<sequence>MPANMGSSLGDFLRSRRARLDPASLGYTGRRRTTGLRREEVAQRANISPTWYTWLEQGRGGAPSAAVLKRISSALMLTQSEHEHLYMLALGRPPEVHYTPVEGINPRLQRVLDSLPASPAIIKSATWDIIAWNRAAAVVLTDYSTLPVGQRNILRFLFCDPAVRAKQHDWESVSRFVVGAFRADVARAGLVSEVSELVDELCTVSPEFAALWRHHEVHGYAEGESVKRLLHPELGHIELEHSAFSIDGRPDLGMIVYTPLNDSTAEKIKALVERA</sequence>
<dbReference type="Proteomes" id="UP000522864">
    <property type="component" value="Unassembled WGS sequence"/>
</dbReference>
<dbReference type="CDD" id="cd00093">
    <property type="entry name" value="HTH_XRE"/>
    <property type="match status" value="1"/>
</dbReference>
<dbReference type="InterPro" id="IPR001387">
    <property type="entry name" value="Cro/C1-type_HTH"/>
</dbReference>
<dbReference type="Pfam" id="PF17765">
    <property type="entry name" value="MLTR_LBD"/>
    <property type="match status" value="1"/>
</dbReference>
<name>A0A7Y7WMG7_9PSED</name>
<proteinExistence type="predicted"/>
<comment type="caution">
    <text evidence="2">The sequence shown here is derived from an EMBL/GenBank/DDBJ whole genome shotgun (WGS) entry which is preliminary data.</text>
</comment>
<dbReference type="Gene3D" id="1.10.260.40">
    <property type="entry name" value="lambda repressor-like DNA-binding domains"/>
    <property type="match status" value="1"/>
</dbReference>
<dbReference type="PANTHER" id="PTHR35010">
    <property type="entry name" value="BLL4672 PROTEIN-RELATED"/>
    <property type="match status" value="1"/>
</dbReference>
<dbReference type="GO" id="GO:0003677">
    <property type="term" value="F:DNA binding"/>
    <property type="evidence" value="ECO:0007669"/>
    <property type="project" value="InterPro"/>
</dbReference>
<dbReference type="InterPro" id="IPR010982">
    <property type="entry name" value="Lambda_DNA-bd_dom_sf"/>
</dbReference>
<dbReference type="Pfam" id="PF13560">
    <property type="entry name" value="HTH_31"/>
    <property type="match status" value="1"/>
</dbReference>
<feature type="domain" description="HTH cro/C1-type" evidence="1">
    <location>
        <begin position="12"/>
        <end position="82"/>
    </location>
</feature>
<reference evidence="2 3" key="1">
    <citation type="submission" date="2020-04" db="EMBL/GenBank/DDBJ databases">
        <title>Molecular characterization of pseudomonads from Agaricus bisporus reveal novel blotch 2 pathogens in Western Europe.</title>
        <authorList>
            <person name="Taparia T."/>
            <person name="Krijger M."/>
            <person name="Haynes E."/>
            <person name="Elpinstone J.G."/>
            <person name="Noble R."/>
            <person name="Van Der Wolf J."/>
        </authorList>
    </citation>
    <scope>NUCLEOTIDE SEQUENCE [LARGE SCALE GENOMIC DNA]</scope>
    <source>
        <strain evidence="2 3">G9001</strain>
    </source>
</reference>
<accession>A0A7Y7WMG7</accession>
<dbReference type="AlphaFoldDB" id="A0A7Y7WMG7"/>
<evidence type="ECO:0000313" key="3">
    <source>
        <dbReference type="Proteomes" id="UP000522864"/>
    </source>
</evidence>
<dbReference type="PANTHER" id="PTHR35010:SF2">
    <property type="entry name" value="BLL4672 PROTEIN"/>
    <property type="match status" value="1"/>
</dbReference>
<gene>
    <name evidence="2" type="ORF">HX830_04785</name>
</gene>
<evidence type="ECO:0000313" key="2">
    <source>
        <dbReference type="EMBL" id="NWB84191.1"/>
    </source>
</evidence>
<dbReference type="Gene3D" id="3.30.450.180">
    <property type="match status" value="1"/>
</dbReference>
<dbReference type="InterPro" id="IPR041413">
    <property type="entry name" value="MLTR_LBD"/>
</dbReference>
<dbReference type="EMBL" id="JACAQA010000003">
    <property type="protein sequence ID" value="NWB84191.1"/>
    <property type="molecule type" value="Genomic_DNA"/>
</dbReference>
<organism evidence="2 3">
    <name type="scientific">Pseudomonas gingeri</name>
    <dbReference type="NCBI Taxonomy" id="117681"/>
    <lineage>
        <taxon>Bacteria</taxon>
        <taxon>Pseudomonadati</taxon>
        <taxon>Pseudomonadota</taxon>
        <taxon>Gammaproteobacteria</taxon>
        <taxon>Pseudomonadales</taxon>
        <taxon>Pseudomonadaceae</taxon>
        <taxon>Pseudomonas</taxon>
    </lineage>
</organism>
<evidence type="ECO:0000259" key="1">
    <source>
        <dbReference type="SMART" id="SM00530"/>
    </source>
</evidence>
<dbReference type="SMART" id="SM00530">
    <property type="entry name" value="HTH_XRE"/>
    <property type="match status" value="1"/>
</dbReference>